<keyword evidence="3 10" id="KW-0328">Glycosyltransferase</keyword>
<dbReference type="EMBL" id="JASBRG010000007">
    <property type="protein sequence ID" value="MDI3321753.1"/>
    <property type="molecule type" value="Genomic_DNA"/>
</dbReference>
<evidence type="ECO:0000259" key="9">
    <source>
        <dbReference type="Pfam" id="PF13231"/>
    </source>
</evidence>
<feature type="transmembrane region" description="Helical" evidence="8">
    <location>
        <begin position="280"/>
        <end position="301"/>
    </location>
</feature>
<evidence type="ECO:0000256" key="5">
    <source>
        <dbReference type="ARBA" id="ARBA00022692"/>
    </source>
</evidence>
<dbReference type="GO" id="GO:0016757">
    <property type="term" value="F:glycosyltransferase activity"/>
    <property type="evidence" value="ECO:0007669"/>
    <property type="project" value="UniProtKB-KW"/>
</dbReference>
<feature type="transmembrane region" description="Helical" evidence="8">
    <location>
        <begin position="313"/>
        <end position="333"/>
    </location>
</feature>
<evidence type="ECO:0000256" key="2">
    <source>
        <dbReference type="ARBA" id="ARBA00022475"/>
    </source>
</evidence>
<feature type="transmembrane region" description="Helical" evidence="8">
    <location>
        <begin position="339"/>
        <end position="357"/>
    </location>
</feature>
<name>A0ABT6RGR0_9BACT</name>
<feature type="transmembrane region" description="Helical" evidence="8">
    <location>
        <begin position="210"/>
        <end position="229"/>
    </location>
</feature>
<feature type="transmembrane region" description="Helical" evidence="8">
    <location>
        <begin position="421"/>
        <end position="442"/>
    </location>
</feature>
<evidence type="ECO:0000256" key="6">
    <source>
        <dbReference type="ARBA" id="ARBA00022989"/>
    </source>
</evidence>
<comment type="caution">
    <text evidence="10">The sequence shown here is derived from an EMBL/GenBank/DDBJ whole genome shotgun (WGS) entry which is preliminary data.</text>
</comment>
<evidence type="ECO:0000313" key="11">
    <source>
        <dbReference type="Proteomes" id="UP001226434"/>
    </source>
</evidence>
<dbReference type="RefSeq" id="WP_282335859.1">
    <property type="nucleotide sequence ID" value="NZ_JASBRG010000007.1"/>
</dbReference>
<comment type="subcellular location">
    <subcellularLocation>
        <location evidence="1">Cell membrane</location>
        <topology evidence="1">Multi-pass membrane protein</topology>
    </subcellularLocation>
</comment>
<dbReference type="InterPro" id="IPR038731">
    <property type="entry name" value="RgtA/B/C-like"/>
</dbReference>
<reference evidence="10 11" key="1">
    <citation type="submission" date="2023-05" db="EMBL/GenBank/DDBJ databases">
        <title>Genome sequence of Pinibacter sp. MAH-24.</title>
        <authorList>
            <person name="Huq M.A."/>
        </authorList>
    </citation>
    <scope>NUCLEOTIDE SEQUENCE [LARGE SCALE GENOMIC DNA]</scope>
    <source>
        <strain evidence="10 11">MAH-24</strain>
    </source>
</reference>
<dbReference type="Pfam" id="PF13231">
    <property type="entry name" value="PMT_2"/>
    <property type="match status" value="1"/>
</dbReference>
<evidence type="ECO:0000256" key="1">
    <source>
        <dbReference type="ARBA" id="ARBA00004651"/>
    </source>
</evidence>
<keyword evidence="7 8" id="KW-0472">Membrane</keyword>
<keyword evidence="4 10" id="KW-0808">Transferase</keyword>
<keyword evidence="6 8" id="KW-1133">Transmembrane helix</keyword>
<organism evidence="10 11">
    <name type="scientific">Pinibacter soli</name>
    <dbReference type="NCBI Taxonomy" id="3044211"/>
    <lineage>
        <taxon>Bacteria</taxon>
        <taxon>Pseudomonadati</taxon>
        <taxon>Bacteroidota</taxon>
        <taxon>Chitinophagia</taxon>
        <taxon>Chitinophagales</taxon>
        <taxon>Chitinophagaceae</taxon>
        <taxon>Pinibacter</taxon>
    </lineage>
</organism>
<protein>
    <submittedName>
        <fullName evidence="10">Glycosyltransferase family 39 protein</fullName>
        <ecNumber evidence="10">2.4.-.-</ecNumber>
    </submittedName>
</protein>
<proteinExistence type="predicted"/>
<keyword evidence="5 8" id="KW-0812">Transmembrane</keyword>
<feature type="transmembrane region" description="Helical" evidence="8">
    <location>
        <begin position="12"/>
        <end position="34"/>
    </location>
</feature>
<evidence type="ECO:0000256" key="4">
    <source>
        <dbReference type="ARBA" id="ARBA00022679"/>
    </source>
</evidence>
<evidence type="ECO:0000256" key="3">
    <source>
        <dbReference type="ARBA" id="ARBA00022676"/>
    </source>
</evidence>
<evidence type="ECO:0000313" key="10">
    <source>
        <dbReference type="EMBL" id="MDI3321753.1"/>
    </source>
</evidence>
<feature type="domain" description="Glycosyltransferase RgtA/B/C/D-like" evidence="9">
    <location>
        <begin position="66"/>
        <end position="225"/>
    </location>
</feature>
<accession>A0ABT6RGR0</accession>
<evidence type="ECO:0000256" key="7">
    <source>
        <dbReference type="ARBA" id="ARBA00023136"/>
    </source>
</evidence>
<sequence length="559" mass="63769">MQQPDLQSWLNKWFPVIVIIGIAVNASGLFLPILGTDGALYAHVAKTMSLNNNFNNLYVEGKDWLDKPHFPFWVTAIFFKIFGINSFAYKLPGLLFWALGIFYTYSFTKLFYNDTTAKVAVIIYLTAEHLVLSNNDVRAEPFLTGMVIGSVYHFYKSYGKTFSVDLMLGSLLAGFAVMTKGLFILLPIGGGFIVHWIIKKEWNQFFQFRWILAIILTFIFITPELYALYHQVDLHPEKTIIVGDRPDPSVKSGIKFFLWDSQFGRFFNTGPIKGSGDKAFFLHTLLWAFLPWSLVMYASLYRNIKSIFKKDNYANEYISLGASILTLLLFSLSKFQLPHYSNIVFPFLGILTAHFLCTLKMPKSIKAVYIIQAVIGIIAVLLPVILLIFFRPPHYILAAFWITIVVVLSVYWFGKRSMSSAIGIGFATSVLINIFLNAFFYGPLMEYQGGMKAALYINENNPQHLKAGEFDTQSYHYAFYLNQPNYQWSIDELKMEVKQQPVLVLTERSKLDSLNNAGLKTEVLAPFEDFRVAMLTGKFVNYKTRSEATKKMVVARIGN</sequence>
<dbReference type="PANTHER" id="PTHR33908">
    <property type="entry name" value="MANNOSYLTRANSFERASE YKCB-RELATED"/>
    <property type="match status" value="1"/>
</dbReference>
<keyword evidence="2" id="KW-1003">Cell membrane</keyword>
<dbReference type="EC" id="2.4.-.-" evidence="10"/>
<feature type="transmembrane region" description="Helical" evidence="8">
    <location>
        <begin position="171"/>
        <end position="198"/>
    </location>
</feature>
<feature type="transmembrane region" description="Helical" evidence="8">
    <location>
        <begin position="395"/>
        <end position="414"/>
    </location>
</feature>
<keyword evidence="11" id="KW-1185">Reference proteome</keyword>
<dbReference type="InterPro" id="IPR050297">
    <property type="entry name" value="LipidA_mod_glycosyltrf_83"/>
</dbReference>
<dbReference type="PANTHER" id="PTHR33908:SF3">
    <property type="entry name" value="UNDECAPRENYL PHOSPHATE-ALPHA-4-AMINO-4-DEOXY-L-ARABINOSE ARABINOSYL TRANSFERASE"/>
    <property type="match status" value="1"/>
</dbReference>
<evidence type="ECO:0000256" key="8">
    <source>
        <dbReference type="SAM" id="Phobius"/>
    </source>
</evidence>
<gene>
    <name evidence="10" type="ORF">QJ048_18290</name>
</gene>
<dbReference type="Proteomes" id="UP001226434">
    <property type="component" value="Unassembled WGS sequence"/>
</dbReference>
<feature type="transmembrane region" description="Helical" evidence="8">
    <location>
        <begin position="369"/>
        <end position="389"/>
    </location>
</feature>